<dbReference type="Proteomes" id="UP001177935">
    <property type="component" value="Unassembled WGS sequence"/>
</dbReference>
<comment type="caution">
    <text evidence="1">The sequence shown here is derived from an EMBL/GenBank/DDBJ whole genome shotgun (WGS) entry which is preliminary data.</text>
</comment>
<accession>A0AB35N3E3</accession>
<protein>
    <recommendedName>
        <fullName evidence="3">Transcriptional regulator</fullName>
    </recommendedName>
</protein>
<dbReference type="AlphaFoldDB" id="A0AB35N3E3"/>
<gene>
    <name evidence="1" type="ORF">Q8W42_20310</name>
</gene>
<proteinExistence type="predicted"/>
<evidence type="ECO:0000313" key="2">
    <source>
        <dbReference type="Proteomes" id="UP001177935"/>
    </source>
</evidence>
<evidence type="ECO:0008006" key="3">
    <source>
        <dbReference type="Google" id="ProtNLM"/>
    </source>
</evidence>
<name>A0AB35N3E3_VIBSP</name>
<reference evidence="1" key="1">
    <citation type="submission" date="2023-07" db="EMBL/GenBank/DDBJ databases">
        <title>Genome content predicts the carbon catabolic preferences of heterotrophic bacteria.</title>
        <authorList>
            <person name="Gralka M."/>
        </authorList>
    </citation>
    <scope>NUCLEOTIDE SEQUENCE</scope>
    <source>
        <strain evidence="1">6E02</strain>
    </source>
</reference>
<dbReference type="EMBL" id="JAUYVL010000016">
    <property type="protein sequence ID" value="MDP2503063.1"/>
    <property type="molecule type" value="Genomic_DNA"/>
</dbReference>
<sequence length="214" mass="23941">MSIAIKKQIDLLEHATSGNDMAKVVLSRVLGLYGKCFEKINSSDLVDLAALSDTELAAEVGIKIAEMSVFSDVEETSSLKERTEGELYFLNLLSNHESGLDTKQVASFLGGISTAAVGKQRKNGQIFYLKVAGKYYHPCFQFNEENVITDSFKRVIKILSSKDQMASLEFLISEMETFDGSVKSIYEILRGENQPRFTYEQIEKLANRIDDLTK</sequence>
<dbReference type="RefSeq" id="WP_102560743.1">
    <property type="nucleotide sequence ID" value="NZ_CAWNUI010000032.1"/>
</dbReference>
<organism evidence="1 2">
    <name type="scientific">Vibrio splendidus</name>
    <dbReference type="NCBI Taxonomy" id="29497"/>
    <lineage>
        <taxon>Bacteria</taxon>
        <taxon>Pseudomonadati</taxon>
        <taxon>Pseudomonadota</taxon>
        <taxon>Gammaproteobacteria</taxon>
        <taxon>Vibrionales</taxon>
        <taxon>Vibrionaceae</taxon>
        <taxon>Vibrio</taxon>
    </lineage>
</organism>
<evidence type="ECO:0000313" key="1">
    <source>
        <dbReference type="EMBL" id="MDP2503063.1"/>
    </source>
</evidence>